<dbReference type="OrthoDB" id="5501224at2"/>
<dbReference type="RefSeq" id="WP_006973347.1">
    <property type="nucleotide sequence ID" value="NZ_ABCS01000045.1"/>
</dbReference>
<proteinExistence type="predicted"/>
<evidence type="ECO:0000259" key="3">
    <source>
        <dbReference type="PROSITE" id="PS50234"/>
    </source>
</evidence>
<dbReference type="EMBL" id="ABCS01000045">
    <property type="protein sequence ID" value="EDM77460.1"/>
    <property type="molecule type" value="Genomic_DNA"/>
</dbReference>
<dbReference type="Gene3D" id="3.40.50.410">
    <property type="entry name" value="von Willebrand factor, type A domain"/>
    <property type="match status" value="1"/>
</dbReference>
<comment type="caution">
    <text evidence="4">The sequence shown here is derived from an EMBL/GenBank/DDBJ whole genome shotgun (WGS) entry which is preliminary data.</text>
</comment>
<dbReference type="InterPro" id="IPR002035">
    <property type="entry name" value="VWF_A"/>
</dbReference>
<feature type="compositionally biased region" description="Acidic residues" evidence="1">
    <location>
        <begin position="45"/>
        <end position="69"/>
    </location>
</feature>
<feature type="domain" description="VWFA" evidence="3">
    <location>
        <begin position="88"/>
        <end position="312"/>
    </location>
</feature>
<dbReference type="SMART" id="SM00327">
    <property type="entry name" value="VWA"/>
    <property type="match status" value="1"/>
</dbReference>
<gene>
    <name evidence="4" type="ORF">PPSIR1_24789</name>
</gene>
<dbReference type="PROSITE" id="PS50234">
    <property type="entry name" value="VWFA"/>
    <property type="match status" value="1"/>
</dbReference>
<keyword evidence="5" id="KW-1185">Reference proteome</keyword>
<evidence type="ECO:0000313" key="4">
    <source>
        <dbReference type="EMBL" id="EDM77460.1"/>
    </source>
</evidence>
<feature type="region of interest" description="Disordered" evidence="1">
    <location>
        <begin position="30"/>
        <end position="83"/>
    </location>
</feature>
<evidence type="ECO:0000256" key="1">
    <source>
        <dbReference type="SAM" id="MobiDB-lite"/>
    </source>
</evidence>
<feature type="signal peptide" evidence="2">
    <location>
        <begin position="1"/>
        <end position="21"/>
    </location>
</feature>
<feature type="chain" id="PRO_5002693786" description="VWFA domain-containing protein" evidence="2">
    <location>
        <begin position="22"/>
        <end position="389"/>
    </location>
</feature>
<dbReference type="SUPFAM" id="SSF53300">
    <property type="entry name" value="vWA-like"/>
    <property type="match status" value="1"/>
</dbReference>
<keyword evidence="2" id="KW-0732">Signal</keyword>
<dbReference type="eggNOG" id="COG2304">
    <property type="taxonomic scope" value="Bacteria"/>
</dbReference>
<reference evidence="4 5" key="1">
    <citation type="submission" date="2007-06" db="EMBL/GenBank/DDBJ databases">
        <authorList>
            <person name="Shimkets L."/>
            <person name="Ferriera S."/>
            <person name="Johnson J."/>
            <person name="Kravitz S."/>
            <person name="Beeson K."/>
            <person name="Sutton G."/>
            <person name="Rogers Y.-H."/>
            <person name="Friedman R."/>
            <person name="Frazier M."/>
            <person name="Venter J.C."/>
        </authorList>
    </citation>
    <scope>NUCLEOTIDE SEQUENCE [LARGE SCALE GENOMIC DNA]</scope>
    <source>
        <strain evidence="4 5">SIR-1</strain>
    </source>
</reference>
<accession>A6G9F2</accession>
<dbReference type="AlphaFoldDB" id="A6G9F2"/>
<protein>
    <recommendedName>
        <fullName evidence="3">VWFA domain-containing protein</fullName>
    </recommendedName>
</protein>
<evidence type="ECO:0000256" key="2">
    <source>
        <dbReference type="SAM" id="SignalP"/>
    </source>
</evidence>
<sequence length="389" mass="40690">MTRRGLSLTSLLTLAACGALMSACVDPREDFGEEEEGIGISDETGISEEDEGGFEDSTSEEESGGEEGDQGMPTCETTTATVNNIPPNVVLVLDKSRSMVVNAWDDDGNPDTEDVTRWHSLHDTVDTVGHQYQDGMSLGLTLFPSVDAESSFDGACPVNEVPEVGVGLGNAEALLAAIPAADDTDLHGATPAAAGIATALAHLEALEDGRPAAMILVTDGAANCSAGANDITKFSQYDEDLPLVVADAWDRAGIPTYVVGIDIQESSEHPFTNPREKLHEVAEAGGVARSDGEVGFYDAGDAQALTAALDEIAASVSCGIELGKAPVSEDELYIAIDGEYLPRLDSCDEGDGWIYTSEDLTQIELCNASCDLLLAEGEVTAEFACPPQP</sequence>
<evidence type="ECO:0000313" key="5">
    <source>
        <dbReference type="Proteomes" id="UP000005801"/>
    </source>
</evidence>
<dbReference type="InterPro" id="IPR036465">
    <property type="entry name" value="vWFA_dom_sf"/>
</dbReference>
<name>A6G9F2_9BACT</name>
<dbReference type="PROSITE" id="PS51257">
    <property type="entry name" value="PROKAR_LIPOPROTEIN"/>
    <property type="match status" value="1"/>
</dbReference>
<organism evidence="4 5">
    <name type="scientific">Plesiocystis pacifica SIR-1</name>
    <dbReference type="NCBI Taxonomy" id="391625"/>
    <lineage>
        <taxon>Bacteria</taxon>
        <taxon>Pseudomonadati</taxon>
        <taxon>Myxococcota</taxon>
        <taxon>Polyangia</taxon>
        <taxon>Nannocystales</taxon>
        <taxon>Nannocystaceae</taxon>
        <taxon>Plesiocystis</taxon>
    </lineage>
</organism>
<dbReference type="Proteomes" id="UP000005801">
    <property type="component" value="Unassembled WGS sequence"/>
</dbReference>
<dbReference type="STRING" id="391625.PPSIR1_24789"/>